<dbReference type="HOGENOM" id="CLU_3296376_0_0_9"/>
<protein>
    <submittedName>
        <fullName evidence="1">Uncharacterized protein</fullName>
    </submittedName>
</protein>
<dbReference type="Proteomes" id="UP000005309">
    <property type="component" value="Unassembled WGS sequence"/>
</dbReference>
<gene>
    <name evidence="1" type="ORF">HMPREF0908_1879</name>
</gene>
<proteinExistence type="predicted"/>
<comment type="caution">
    <text evidence="1">The sequence shown here is derived from an EMBL/GenBank/DDBJ whole genome shotgun (WGS) entry which is preliminary data.</text>
</comment>
<accession>C4V5X9</accession>
<sequence length="40" mass="4932">MIFGWKERIISPRQRIRELMRLKGMPFRYGDEEEFSCVII</sequence>
<organism evidence="1 2">
    <name type="scientific">Selenomonas flueggei ATCC 43531</name>
    <dbReference type="NCBI Taxonomy" id="638302"/>
    <lineage>
        <taxon>Bacteria</taxon>
        <taxon>Bacillati</taxon>
        <taxon>Bacillota</taxon>
        <taxon>Negativicutes</taxon>
        <taxon>Selenomonadales</taxon>
        <taxon>Selenomonadaceae</taxon>
        <taxon>Selenomonas</taxon>
    </lineage>
</organism>
<evidence type="ECO:0000313" key="2">
    <source>
        <dbReference type="Proteomes" id="UP000005309"/>
    </source>
</evidence>
<dbReference type="EMBL" id="ACLA01000033">
    <property type="protein sequence ID" value="EEQ47577.1"/>
    <property type="molecule type" value="Genomic_DNA"/>
</dbReference>
<reference evidence="1 2" key="1">
    <citation type="submission" date="2009-04" db="EMBL/GenBank/DDBJ databases">
        <authorList>
            <person name="Qin X."/>
            <person name="Bachman B."/>
            <person name="Battles P."/>
            <person name="Bell A."/>
            <person name="Bess C."/>
            <person name="Bickham C."/>
            <person name="Chaboub L."/>
            <person name="Chen D."/>
            <person name="Coyle M."/>
            <person name="Deiros D.R."/>
            <person name="Dinh H."/>
            <person name="Forbes L."/>
            <person name="Fowler G."/>
            <person name="Francisco L."/>
            <person name="Fu Q."/>
            <person name="Gubbala S."/>
            <person name="Hale W."/>
            <person name="Han Y."/>
            <person name="Hemphill L."/>
            <person name="Highlander S.K."/>
            <person name="Hirani K."/>
            <person name="Hogues M."/>
            <person name="Jackson L."/>
            <person name="Jakkamsetti A."/>
            <person name="Javaid M."/>
            <person name="Jiang H."/>
            <person name="Korchina V."/>
            <person name="Kovar C."/>
            <person name="Lara F."/>
            <person name="Lee S."/>
            <person name="Mata R."/>
            <person name="Mathew T."/>
            <person name="Moen C."/>
            <person name="Morales K."/>
            <person name="Munidasa M."/>
            <person name="Nazareth L."/>
            <person name="Ngo R."/>
            <person name="Nguyen L."/>
            <person name="Okwuonu G."/>
            <person name="Ongeri F."/>
            <person name="Patil S."/>
            <person name="Petrosino J."/>
            <person name="Pham C."/>
            <person name="Pham P."/>
            <person name="Pu L.-L."/>
            <person name="Puazo M."/>
            <person name="Raj R."/>
            <person name="Reid J."/>
            <person name="Rouhana J."/>
            <person name="Saada N."/>
            <person name="Shang Y."/>
            <person name="Simmons D."/>
            <person name="Thornton R."/>
            <person name="Warren J."/>
            <person name="Weissenberger G."/>
            <person name="Zhang J."/>
            <person name="Zhang L."/>
            <person name="Zhou C."/>
            <person name="Zhu D."/>
            <person name="Muzny D."/>
            <person name="Worley K."/>
            <person name="Gibbs R."/>
        </authorList>
    </citation>
    <scope>NUCLEOTIDE SEQUENCE [LARGE SCALE GENOMIC DNA]</scope>
    <source>
        <strain evidence="1 2">ATCC 43531</strain>
    </source>
</reference>
<keyword evidence="2" id="KW-1185">Reference proteome</keyword>
<name>C4V5X9_9FIRM</name>
<dbReference type="AlphaFoldDB" id="C4V5X9"/>
<dbReference type="STRING" id="638302.HMPREF0908_1879"/>
<evidence type="ECO:0000313" key="1">
    <source>
        <dbReference type="EMBL" id="EEQ47577.1"/>
    </source>
</evidence>